<dbReference type="Proteomes" id="UP001620626">
    <property type="component" value="Unassembled WGS sequence"/>
</dbReference>
<organism evidence="1 2">
    <name type="scientific">Heterodera trifolii</name>
    <dbReference type="NCBI Taxonomy" id="157864"/>
    <lineage>
        <taxon>Eukaryota</taxon>
        <taxon>Metazoa</taxon>
        <taxon>Ecdysozoa</taxon>
        <taxon>Nematoda</taxon>
        <taxon>Chromadorea</taxon>
        <taxon>Rhabditida</taxon>
        <taxon>Tylenchina</taxon>
        <taxon>Tylenchomorpha</taxon>
        <taxon>Tylenchoidea</taxon>
        <taxon>Heteroderidae</taxon>
        <taxon>Heteroderinae</taxon>
        <taxon>Heterodera</taxon>
    </lineage>
</organism>
<evidence type="ECO:0000313" key="1">
    <source>
        <dbReference type="EMBL" id="KAL3088152.1"/>
    </source>
</evidence>
<gene>
    <name evidence="1" type="ORF">niasHT_026228</name>
</gene>
<evidence type="ECO:0000313" key="2">
    <source>
        <dbReference type="Proteomes" id="UP001620626"/>
    </source>
</evidence>
<dbReference type="AlphaFoldDB" id="A0ABD2JC58"/>
<protein>
    <submittedName>
        <fullName evidence="1">Uncharacterized protein</fullName>
    </submittedName>
</protein>
<reference evidence="1 2" key="1">
    <citation type="submission" date="2024-10" db="EMBL/GenBank/DDBJ databases">
        <authorList>
            <person name="Kim D."/>
        </authorList>
    </citation>
    <scope>NUCLEOTIDE SEQUENCE [LARGE SCALE GENOMIC DNA]</scope>
    <source>
        <strain evidence="1">BH-2024</strain>
    </source>
</reference>
<sequence>MPLCCNCHHHHQQHQQCPPSVIVGPGDKLALCLVDKICRAGRVICHLIIVANDCCCCCCVNVQLSLIIIITGFMLCRCRPCPRFFVKIIVERSNKNLSVRPFWGRVLAPLARGGGRRDLLRSKVNWKCARKKKQTNKQ</sequence>
<name>A0ABD2JC58_9BILA</name>
<keyword evidence="2" id="KW-1185">Reference proteome</keyword>
<proteinExistence type="predicted"/>
<comment type="caution">
    <text evidence="1">The sequence shown here is derived from an EMBL/GenBank/DDBJ whole genome shotgun (WGS) entry which is preliminary data.</text>
</comment>
<accession>A0ABD2JC58</accession>
<dbReference type="EMBL" id="JBICBT010001004">
    <property type="protein sequence ID" value="KAL3088152.1"/>
    <property type="molecule type" value="Genomic_DNA"/>
</dbReference>